<dbReference type="Proteomes" id="UP000765509">
    <property type="component" value="Unassembled WGS sequence"/>
</dbReference>
<dbReference type="Pfam" id="PF05699">
    <property type="entry name" value="Dimer_Tnp_hAT"/>
    <property type="match status" value="1"/>
</dbReference>
<dbReference type="OrthoDB" id="3264316at2759"/>
<dbReference type="GO" id="GO:0046983">
    <property type="term" value="F:protein dimerization activity"/>
    <property type="evidence" value="ECO:0007669"/>
    <property type="project" value="InterPro"/>
</dbReference>
<dbReference type="SUPFAM" id="SSF53098">
    <property type="entry name" value="Ribonuclease H-like"/>
    <property type="match status" value="1"/>
</dbReference>
<dbReference type="InterPro" id="IPR012337">
    <property type="entry name" value="RNaseH-like_sf"/>
</dbReference>
<dbReference type="AlphaFoldDB" id="A0A9Q3GQF3"/>
<comment type="caution">
    <text evidence="2">The sequence shown here is derived from an EMBL/GenBank/DDBJ whole genome shotgun (WGS) entry which is preliminary data.</text>
</comment>
<proteinExistence type="predicted"/>
<dbReference type="EMBL" id="AVOT02004030">
    <property type="protein sequence ID" value="MBW0475225.1"/>
    <property type="molecule type" value="Genomic_DNA"/>
</dbReference>
<evidence type="ECO:0000259" key="1">
    <source>
        <dbReference type="Pfam" id="PF05699"/>
    </source>
</evidence>
<accession>A0A9Q3GQF3</accession>
<keyword evidence="3" id="KW-1185">Reference proteome</keyword>
<feature type="domain" description="HAT C-terminal dimerisation" evidence="1">
    <location>
        <begin position="95"/>
        <end position="163"/>
    </location>
</feature>
<name>A0A9Q3GQF3_9BASI</name>
<organism evidence="2 3">
    <name type="scientific">Austropuccinia psidii MF-1</name>
    <dbReference type="NCBI Taxonomy" id="1389203"/>
    <lineage>
        <taxon>Eukaryota</taxon>
        <taxon>Fungi</taxon>
        <taxon>Dikarya</taxon>
        <taxon>Basidiomycota</taxon>
        <taxon>Pucciniomycotina</taxon>
        <taxon>Pucciniomycetes</taxon>
        <taxon>Pucciniales</taxon>
        <taxon>Sphaerophragmiaceae</taxon>
        <taxon>Austropuccinia</taxon>
    </lineage>
</organism>
<evidence type="ECO:0000313" key="3">
    <source>
        <dbReference type="Proteomes" id="UP000765509"/>
    </source>
</evidence>
<dbReference type="InterPro" id="IPR008906">
    <property type="entry name" value="HATC_C_dom"/>
</dbReference>
<gene>
    <name evidence="2" type="ORF">O181_014940</name>
</gene>
<protein>
    <recommendedName>
        <fullName evidence="1">HAT C-terminal dimerisation domain-containing protein</fullName>
    </recommendedName>
</protein>
<sequence length="170" mass="18396">MATNNTLIATILNPKYCEGIFKQLGVSSSHAKQAIDLLASKCAQLTINEGDDALGNNGLPSSDNLSEPDHFNLLKHLNEPSIEASYDVLQSQGNELASYLQNDHPMAKGKHIMDYWKRQIPCGNYPKLGKLVVRYLSISASSASVEHVFSHSGSVSLQAWNGLPATPSTS</sequence>
<evidence type="ECO:0000313" key="2">
    <source>
        <dbReference type="EMBL" id="MBW0475225.1"/>
    </source>
</evidence>
<reference evidence="2" key="1">
    <citation type="submission" date="2021-03" db="EMBL/GenBank/DDBJ databases">
        <title>Draft genome sequence of rust myrtle Austropuccinia psidii MF-1, a brazilian biotype.</title>
        <authorList>
            <person name="Quecine M.C."/>
            <person name="Pachon D.M.R."/>
            <person name="Bonatelli M.L."/>
            <person name="Correr F.H."/>
            <person name="Franceschini L.M."/>
            <person name="Leite T.F."/>
            <person name="Margarido G.R.A."/>
            <person name="Almeida C.A."/>
            <person name="Ferrarezi J.A."/>
            <person name="Labate C.A."/>
        </authorList>
    </citation>
    <scope>NUCLEOTIDE SEQUENCE</scope>
    <source>
        <strain evidence="2">MF-1</strain>
    </source>
</reference>